<proteinExistence type="predicted"/>
<dbReference type="InterPro" id="IPR001310">
    <property type="entry name" value="Histidine_triad_HIT"/>
</dbReference>
<evidence type="ECO:0000256" key="4">
    <source>
        <dbReference type="SAM" id="SignalP"/>
    </source>
</evidence>
<evidence type="ECO:0000256" key="3">
    <source>
        <dbReference type="PROSITE-ProRule" id="PRU00464"/>
    </source>
</evidence>
<dbReference type="PANTHER" id="PTHR47670">
    <property type="entry name" value="ADENYLYLSULFATASE HINT3"/>
    <property type="match status" value="1"/>
</dbReference>
<dbReference type="GO" id="GO:0009150">
    <property type="term" value="P:purine ribonucleotide metabolic process"/>
    <property type="evidence" value="ECO:0007669"/>
    <property type="project" value="TreeGrafter"/>
</dbReference>
<evidence type="ECO:0000313" key="6">
    <source>
        <dbReference type="EMBL" id="CAD9061637.1"/>
    </source>
</evidence>
<feature type="signal peptide" evidence="4">
    <location>
        <begin position="1"/>
        <end position="23"/>
    </location>
</feature>
<feature type="active site" description="Tele-AMP-histidine intermediate" evidence="1">
    <location>
        <position position="202"/>
    </location>
</feature>
<dbReference type="EMBL" id="HBGB01028631">
    <property type="protein sequence ID" value="CAD9061637.1"/>
    <property type="molecule type" value="Transcribed_RNA"/>
</dbReference>
<feature type="short sequence motif" description="Histidine triad motif" evidence="2 3">
    <location>
        <begin position="200"/>
        <end position="204"/>
    </location>
</feature>
<feature type="chain" id="PRO_5030639114" description="HIT domain-containing protein" evidence="4">
    <location>
        <begin position="24"/>
        <end position="253"/>
    </location>
</feature>
<dbReference type="InterPro" id="IPR011146">
    <property type="entry name" value="HIT-like"/>
</dbReference>
<organism evidence="6">
    <name type="scientific">Vitrella brassicaformis</name>
    <dbReference type="NCBI Taxonomy" id="1169539"/>
    <lineage>
        <taxon>Eukaryota</taxon>
        <taxon>Sar</taxon>
        <taxon>Alveolata</taxon>
        <taxon>Colpodellida</taxon>
        <taxon>Vitrellaceae</taxon>
        <taxon>Vitrella</taxon>
    </lineage>
</organism>
<evidence type="ECO:0000256" key="2">
    <source>
        <dbReference type="PIRSR" id="PIRSR601310-3"/>
    </source>
</evidence>
<reference evidence="6" key="1">
    <citation type="submission" date="2021-01" db="EMBL/GenBank/DDBJ databases">
        <authorList>
            <person name="Corre E."/>
            <person name="Pelletier E."/>
            <person name="Niang G."/>
            <person name="Scheremetjew M."/>
            <person name="Finn R."/>
            <person name="Kale V."/>
            <person name="Holt S."/>
            <person name="Cochrane G."/>
            <person name="Meng A."/>
            <person name="Brown T."/>
            <person name="Cohen L."/>
        </authorList>
    </citation>
    <scope>NUCLEOTIDE SEQUENCE</scope>
    <source>
        <strain evidence="6">CCMP3346</strain>
    </source>
</reference>
<dbReference type="Gene3D" id="3.30.428.10">
    <property type="entry name" value="HIT-like"/>
    <property type="match status" value="1"/>
</dbReference>
<dbReference type="PRINTS" id="PR00332">
    <property type="entry name" value="HISTRIAD"/>
</dbReference>
<dbReference type="GO" id="GO:0006790">
    <property type="term" value="P:sulfur compound metabolic process"/>
    <property type="evidence" value="ECO:0007669"/>
    <property type="project" value="TreeGrafter"/>
</dbReference>
<dbReference type="PROSITE" id="PS51084">
    <property type="entry name" value="HIT_2"/>
    <property type="match status" value="1"/>
</dbReference>
<dbReference type="PANTHER" id="PTHR47670:SF1">
    <property type="entry name" value="ADENYLYLSULFATASE HINT3"/>
    <property type="match status" value="1"/>
</dbReference>
<gene>
    <name evidence="6" type="ORF">VBRA1451_LOCUS16707</name>
</gene>
<dbReference type="SUPFAM" id="SSF54197">
    <property type="entry name" value="HIT-like"/>
    <property type="match status" value="1"/>
</dbReference>
<feature type="domain" description="HIT" evidence="5">
    <location>
        <begin position="108"/>
        <end position="215"/>
    </location>
</feature>
<dbReference type="InterPro" id="IPR036265">
    <property type="entry name" value="HIT-like_sf"/>
</dbReference>
<name>A0A7S1K2Y5_9ALVE</name>
<evidence type="ECO:0000256" key="1">
    <source>
        <dbReference type="PIRSR" id="PIRSR601310-1"/>
    </source>
</evidence>
<sequence>MRSSLPFLISLLPLLTLSEHSSAACSTGRGKIHAPLRRLASQHLLATPHRLPSAFLRLRGIRRVTSSTSSARHTPGEAGLGRGGIPGRIWSWSRPRTGVSMAYDQENIFKKIIEGAVPCFKIFETDHCIAILDAFPMVRGHSLLIPKAEVVTLMDLQPDTAANVLKELPRLCKAVMAATNADGVNVFQNNLPSAGQVVMHAHFHVVPRFTGDNLMRFPGSAKTMIDQQEGGAVLAQIQAKMDDQTQEGGTGET</sequence>
<protein>
    <recommendedName>
        <fullName evidence="5">HIT domain-containing protein</fullName>
    </recommendedName>
</protein>
<evidence type="ECO:0000259" key="5">
    <source>
        <dbReference type="PROSITE" id="PS51084"/>
    </source>
</evidence>
<dbReference type="Pfam" id="PF01230">
    <property type="entry name" value="HIT"/>
    <property type="match status" value="1"/>
</dbReference>
<dbReference type="GO" id="GO:0047627">
    <property type="term" value="F:adenylylsulfatase activity"/>
    <property type="evidence" value="ECO:0007669"/>
    <property type="project" value="TreeGrafter"/>
</dbReference>
<keyword evidence="4" id="KW-0732">Signal</keyword>
<dbReference type="AlphaFoldDB" id="A0A7S1K2Y5"/>
<accession>A0A7S1K2Y5</accession>